<sequence>MSQEPAHRRVGRPAAASAGEAGSTRTVDRALSLLDAVLAADRGASLSSLGRAVSLSPSTASRLLDTLAQHGLVEREDDGSYRTGVRLKQLAAAALRDDPLYETSGPHLEALAAATREVASLGIPLGPDEVLYLRQVVAPGQLVQAVGWVGRTIPRQDTALGMALDGRLGPEGCAISSRPENEVDAVAAPVYDHYCRIVGALSISAPRYRTSVEDLQRFGRLLTVQAAQLSATLGASAEAIAAVRAQA</sequence>
<evidence type="ECO:0000259" key="5">
    <source>
        <dbReference type="PROSITE" id="PS51077"/>
    </source>
</evidence>
<feature type="region of interest" description="Disordered" evidence="4">
    <location>
        <begin position="1"/>
        <end position="22"/>
    </location>
</feature>
<keyword evidence="3" id="KW-0804">Transcription</keyword>
<dbReference type="GO" id="GO:0003677">
    <property type="term" value="F:DNA binding"/>
    <property type="evidence" value="ECO:0007669"/>
    <property type="project" value="UniProtKB-KW"/>
</dbReference>
<name>A0A2A9CU04_9ACTN</name>
<dbReference type="OrthoDB" id="3209193at2"/>
<dbReference type="SMART" id="SM00346">
    <property type="entry name" value="HTH_ICLR"/>
    <property type="match status" value="1"/>
</dbReference>
<dbReference type="InterPro" id="IPR029016">
    <property type="entry name" value="GAF-like_dom_sf"/>
</dbReference>
<dbReference type="PANTHER" id="PTHR30136">
    <property type="entry name" value="HELIX-TURN-HELIX TRANSCRIPTIONAL REGULATOR, ICLR FAMILY"/>
    <property type="match status" value="1"/>
</dbReference>
<dbReference type="GO" id="GO:0003700">
    <property type="term" value="F:DNA-binding transcription factor activity"/>
    <property type="evidence" value="ECO:0007669"/>
    <property type="project" value="TreeGrafter"/>
</dbReference>
<dbReference type="PANTHER" id="PTHR30136:SF24">
    <property type="entry name" value="HTH-TYPE TRANSCRIPTIONAL REPRESSOR ALLR"/>
    <property type="match status" value="1"/>
</dbReference>
<dbReference type="InterPro" id="IPR036388">
    <property type="entry name" value="WH-like_DNA-bd_sf"/>
</dbReference>
<evidence type="ECO:0000256" key="2">
    <source>
        <dbReference type="ARBA" id="ARBA00023125"/>
    </source>
</evidence>
<feature type="domain" description="HTH iclR-type" evidence="5">
    <location>
        <begin position="24"/>
        <end position="85"/>
    </location>
</feature>
<evidence type="ECO:0000256" key="3">
    <source>
        <dbReference type="ARBA" id="ARBA00023163"/>
    </source>
</evidence>
<dbReference type="InterPro" id="IPR036390">
    <property type="entry name" value="WH_DNA-bd_sf"/>
</dbReference>
<dbReference type="Pfam" id="PF01614">
    <property type="entry name" value="IclR_C"/>
    <property type="match status" value="1"/>
</dbReference>
<protein>
    <submittedName>
        <fullName evidence="7">IclR family transcriptional regulator</fullName>
    </submittedName>
</protein>
<proteinExistence type="predicted"/>
<dbReference type="EMBL" id="PDJC01000001">
    <property type="protein sequence ID" value="PFG17611.1"/>
    <property type="molecule type" value="Genomic_DNA"/>
</dbReference>
<dbReference type="RefSeq" id="WP_098461025.1">
    <property type="nucleotide sequence ID" value="NZ_PDJC01000001.1"/>
</dbReference>
<dbReference type="InterPro" id="IPR005471">
    <property type="entry name" value="Tscrpt_reg_IclR_N"/>
</dbReference>
<dbReference type="PROSITE" id="PS51077">
    <property type="entry name" value="HTH_ICLR"/>
    <property type="match status" value="1"/>
</dbReference>
<keyword evidence="2" id="KW-0238">DNA-binding</keyword>
<dbReference type="GO" id="GO:0045892">
    <property type="term" value="P:negative regulation of DNA-templated transcription"/>
    <property type="evidence" value="ECO:0007669"/>
    <property type="project" value="TreeGrafter"/>
</dbReference>
<dbReference type="InterPro" id="IPR014757">
    <property type="entry name" value="Tscrpt_reg_IclR_C"/>
</dbReference>
<evidence type="ECO:0000259" key="6">
    <source>
        <dbReference type="PROSITE" id="PS51078"/>
    </source>
</evidence>
<dbReference type="Proteomes" id="UP000226079">
    <property type="component" value="Unassembled WGS sequence"/>
</dbReference>
<reference evidence="7 8" key="1">
    <citation type="submission" date="2017-10" db="EMBL/GenBank/DDBJ databases">
        <title>Sequencing the genomes of 1000 actinobacteria strains.</title>
        <authorList>
            <person name="Klenk H.-P."/>
        </authorList>
    </citation>
    <scope>NUCLEOTIDE SEQUENCE [LARGE SCALE GENOMIC DNA]</scope>
    <source>
        <strain evidence="7 8">DSM 15597</strain>
    </source>
</reference>
<feature type="domain" description="IclR-ED" evidence="6">
    <location>
        <begin position="86"/>
        <end position="235"/>
    </location>
</feature>
<keyword evidence="1" id="KW-0805">Transcription regulation</keyword>
<dbReference type="PROSITE" id="PS51078">
    <property type="entry name" value="ICLR_ED"/>
    <property type="match status" value="1"/>
</dbReference>
<evidence type="ECO:0000256" key="4">
    <source>
        <dbReference type="SAM" id="MobiDB-lite"/>
    </source>
</evidence>
<evidence type="ECO:0000313" key="7">
    <source>
        <dbReference type="EMBL" id="PFG17611.1"/>
    </source>
</evidence>
<dbReference type="SUPFAM" id="SSF46785">
    <property type="entry name" value="Winged helix' DNA-binding domain"/>
    <property type="match status" value="1"/>
</dbReference>
<dbReference type="Gene3D" id="1.10.10.10">
    <property type="entry name" value="Winged helix-like DNA-binding domain superfamily/Winged helix DNA-binding domain"/>
    <property type="match status" value="1"/>
</dbReference>
<gene>
    <name evidence="7" type="ORF">ATK74_2184</name>
</gene>
<evidence type="ECO:0000256" key="1">
    <source>
        <dbReference type="ARBA" id="ARBA00023015"/>
    </source>
</evidence>
<dbReference type="InterPro" id="IPR050707">
    <property type="entry name" value="HTH_MetabolicPath_Reg"/>
</dbReference>
<accession>A0A2A9CU04</accession>
<organism evidence="7 8">
    <name type="scientific">Propionicimonas paludicola</name>
    <dbReference type="NCBI Taxonomy" id="185243"/>
    <lineage>
        <taxon>Bacteria</taxon>
        <taxon>Bacillati</taxon>
        <taxon>Actinomycetota</taxon>
        <taxon>Actinomycetes</taxon>
        <taxon>Propionibacteriales</taxon>
        <taxon>Nocardioidaceae</taxon>
        <taxon>Propionicimonas</taxon>
    </lineage>
</organism>
<evidence type="ECO:0000313" key="8">
    <source>
        <dbReference type="Proteomes" id="UP000226079"/>
    </source>
</evidence>
<dbReference type="Pfam" id="PF09339">
    <property type="entry name" value="HTH_IclR"/>
    <property type="match status" value="1"/>
</dbReference>
<dbReference type="Gene3D" id="3.30.450.40">
    <property type="match status" value="2"/>
</dbReference>
<dbReference type="SUPFAM" id="SSF55781">
    <property type="entry name" value="GAF domain-like"/>
    <property type="match status" value="1"/>
</dbReference>
<comment type="caution">
    <text evidence="7">The sequence shown here is derived from an EMBL/GenBank/DDBJ whole genome shotgun (WGS) entry which is preliminary data.</text>
</comment>
<keyword evidence="8" id="KW-1185">Reference proteome</keyword>
<dbReference type="AlphaFoldDB" id="A0A2A9CU04"/>